<gene>
    <name evidence="2" type="ORF">DW265_07305</name>
</gene>
<dbReference type="EMBL" id="QRIC01000013">
    <property type="protein sequence ID" value="RHG26203.1"/>
    <property type="molecule type" value="Genomic_DNA"/>
</dbReference>
<evidence type="ECO:0000259" key="1">
    <source>
        <dbReference type="Pfam" id="PF01396"/>
    </source>
</evidence>
<proteinExistence type="predicted"/>
<evidence type="ECO:0000313" key="2">
    <source>
        <dbReference type="EMBL" id="RHG26203.1"/>
    </source>
</evidence>
<dbReference type="InterPro" id="IPR013498">
    <property type="entry name" value="Topo_IA_Znf"/>
</dbReference>
<evidence type="ECO:0000313" key="3">
    <source>
        <dbReference type="Proteomes" id="UP000284095"/>
    </source>
</evidence>
<accession>A0A414SWH2</accession>
<comment type="caution">
    <text evidence="2">The sequence shown here is derived from an EMBL/GenBank/DDBJ whole genome shotgun (WGS) entry which is preliminary data.</text>
</comment>
<dbReference type="GO" id="GO:0005694">
    <property type="term" value="C:chromosome"/>
    <property type="evidence" value="ECO:0007669"/>
    <property type="project" value="InterPro"/>
</dbReference>
<dbReference type="Pfam" id="PF01396">
    <property type="entry name" value="Zn_ribbon_Top1"/>
    <property type="match status" value="1"/>
</dbReference>
<dbReference type="GO" id="GO:0003916">
    <property type="term" value="F:DNA topoisomerase activity"/>
    <property type="evidence" value="ECO:0007669"/>
    <property type="project" value="InterPro"/>
</dbReference>
<dbReference type="GO" id="GO:0006265">
    <property type="term" value="P:DNA topological change"/>
    <property type="evidence" value="ECO:0007669"/>
    <property type="project" value="InterPro"/>
</dbReference>
<protein>
    <submittedName>
        <fullName evidence="2">Topoisomerase</fullName>
    </submittedName>
</protein>
<dbReference type="Gene3D" id="3.30.65.10">
    <property type="entry name" value="Bacterial Topoisomerase I, domain 1"/>
    <property type="match status" value="1"/>
</dbReference>
<sequence>MPTKRSGPLVGKCPKCGNNIVLKKSFYGCSNYPECTFTLAEHFRKKKLTKTNVKELLEGKETLVKGIKTKDTQLIHATMIGLQHCKI</sequence>
<dbReference type="AlphaFoldDB" id="A0A414SWH2"/>
<organism evidence="2 3">
    <name type="scientific">Dorea longicatena</name>
    <dbReference type="NCBI Taxonomy" id="88431"/>
    <lineage>
        <taxon>Bacteria</taxon>
        <taxon>Bacillati</taxon>
        <taxon>Bacillota</taxon>
        <taxon>Clostridia</taxon>
        <taxon>Lachnospirales</taxon>
        <taxon>Lachnospiraceae</taxon>
        <taxon>Dorea</taxon>
    </lineage>
</organism>
<keyword evidence="3" id="KW-1185">Reference proteome</keyword>
<keyword evidence="2" id="KW-0413">Isomerase</keyword>
<dbReference type="SUPFAM" id="SSF57783">
    <property type="entry name" value="Zinc beta-ribbon"/>
    <property type="match status" value="1"/>
</dbReference>
<feature type="domain" description="DNA topoisomerase type IA zn finger" evidence="1">
    <location>
        <begin position="10"/>
        <end position="39"/>
    </location>
</feature>
<reference evidence="2 3" key="1">
    <citation type="submission" date="2018-08" db="EMBL/GenBank/DDBJ databases">
        <title>A genome reference for cultivated species of the human gut microbiota.</title>
        <authorList>
            <person name="Zou Y."/>
            <person name="Xue W."/>
            <person name="Luo G."/>
        </authorList>
    </citation>
    <scope>NUCLEOTIDE SEQUENCE [LARGE SCALE GENOMIC DNA]</scope>
    <source>
        <strain evidence="2 3">AM22-22</strain>
    </source>
</reference>
<dbReference type="Proteomes" id="UP000284095">
    <property type="component" value="Unassembled WGS sequence"/>
</dbReference>
<dbReference type="GO" id="GO:0003677">
    <property type="term" value="F:DNA binding"/>
    <property type="evidence" value="ECO:0007669"/>
    <property type="project" value="InterPro"/>
</dbReference>
<name>A0A414SWH2_9FIRM</name>